<sequence>MSPRPRSSANCLDSIRFQTSQTPTVPESAPGAGRTARSVGKPLSLAGPIWPAAAAYDASLFGGLQFRKHDTYGISSRIDSSRSSYFLRAAKPPPADTSSSLVLRRQLYELTRYLFAREALAYIVRICHLQRVARHCKFAIRDSGNWMLDAALGHAVVCSHIRED</sequence>
<proteinExistence type="predicted"/>
<accession>A0A371DNN5</accession>
<organism evidence="1 2">
    <name type="scientific">Lentinus brumalis</name>
    <dbReference type="NCBI Taxonomy" id="2498619"/>
    <lineage>
        <taxon>Eukaryota</taxon>
        <taxon>Fungi</taxon>
        <taxon>Dikarya</taxon>
        <taxon>Basidiomycota</taxon>
        <taxon>Agaricomycotina</taxon>
        <taxon>Agaricomycetes</taxon>
        <taxon>Polyporales</taxon>
        <taxon>Polyporaceae</taxon>
        <taxon>Lentinus</taxon>
    </lineage>
</organism>
<protein>
    <submittedName>
        <fullName evidence="1">Uncharacterized protein</fullName>
    </submittedName>
</protein>
<dbReference type="EMBL" id="KZ857385">
    <property type="protein sequence ID" value="RDX54129.1"/>
    <property type="molecule type" value="Genomic_DNA"/>
</dbReference>
<gene>
    <name evidence="1" type="ORF">OH76DRAFT_1065544</name>
</gene>
<dbReference type="AlphaFoldDB" id="A0A371DNN5"/>
<dbReference type="Proteomes" id="UP000256964">
    <property type="component" value="Unassembled WGS sequence"/>
</dbReference>
<evidence type="ECO:0000313" key="2">
    <source>
        <dbReference type="Proteomes" id="UP000256964"/>
    </source>
</evidence>
<keyword evidence="2" id="KW-1185">Reference proteome</keyword>
<name>A0A371DNN5_9APHY</name>
<reference evidence="1 2" key="1">
    <citation type="journal article" date="2018" name="Biotechnol. Biofuels">
        <title>Integrative visual omics of the white-rot fungus Polyporus brumalis exposes the biotechnological potential of its oxidative enzymes for delignifying raw plant biomass.</title>
        <authorList>
            <person name="Miyauchi S."/>
            <person name="Rancon A."/>
            <person name="Drula E."/>
            <person name="Hage H."/>
            <person name="Chaduli D."/>
            <person name="Favel A."/>
            <person name="Grisel S."/>
            <person name="Henrissat B."/>
            <person name="Herpoel-Gimbert I."/>
            <person name="Ruiz-Duenas F.J."/>
            <person name="Chevret D."/>
            <person name="Hainaut M."/>
            <person name="Lin J."/>
            <person name="Wang M."/>
            <person name="Pangilinan J."/>
            <person name="Lipzen A."/>
            <person name="Lesage-Meessen L."/>
            <person name="Navarro D."/>
            <person name="Riley R."/>
            <person name="Grigoriev I.V."/>
            <person name="Zhou S."/>
            <person name="Raouche S."/>
            <person name="Rosso M.N."/>
        </authorList>
    </citation>
    <scope>NUCLEOTIDE SEQUENCE [LARGE SCALE GENOMIC DNA]</scope>
    <source>
        <strain evidence="1 2">BRFM 1820</strain>
    </source>
</reference>
<evidence type="ECO:0000313" key="1">
    <source>
        <dbReference type="EMBL" id="RDX54129.1"/>
    </source>
</evidence>